<dbReference type="InterPro" id="IPR008409">
    <property type="entry name" value="SPF27"/>
</dbReference>
<keyword evidence="7" id="KW-0175">Coiled coil</keyword>
<sequence>MSARSQWLDRLDELHTAPEPTPELRKQAESEVLQDLSLHPPSQTSLHPSIPALRDSKFTPLMQDALEQLAKADGDTSVLAGIDTSRYSSLGMDTEDPEQQKAELRKVYVALAYTQIRKENLDIMTLLGKNQWLLSNDELEQDLRALESDLVAEQNEAALIARQAKGL</sequence>
<comment type="similarity">
    <text evidence="2">Belongs to the SPF27 family.</text>
</comment>
<evidence type="ECO:0000313" key="9">
    <source>
        <dbReference type="EMBL" id="KAK7207480.1"/>
    </source>
</evidence>
<keyword evidence="4" id="KW-0747">Spliceosome</keyword>
<keyword evidence="3" id="KW-0507">mRNA processing</keyword>
<evidence type="ECO:0000313" key="10">
    <source>
        <dbReference type="Proteomes" id="UP001498771"/>
    </source>
</evidence>
<evidence type="ECO:0000256" key="4">
    <source>
        <dbReference type="ARBA" id="ARBA00022728"/>
    </source>
</evidence>
<dbReference type="Pfam" id="PF05700">
    <property type="entry name" value="BCAS2"/>
    <property type="match status" value="1"/>
</dbReference>
<dbReference type="RefSeq" id="XP_064770513.1">
    <property type="nucleotide sequence ID" value="XM_064911479.1"/>
</dbReference>
<evidence type="ECO:0000256" key="7">
    <source>
        <dbReference type="SAM" id="Coils"/>
    </source>
</evidence>
<keyword evidence="6" id="KW-0539">Nucleus</keyword>
<protein>
    <submittedName>
        <fullName evidence="9">Pre-mRNA-splicing factor SPF27</fullName>
    </submittedName>
</protein>
<evidence type="ECO:0000256" key="3">
    <source>
        <dbReference type="ARBA" id="ARBA00022664"/>
    </source>
</evidence>
<dbReference type="Proteomes" id="UP001498771">
    <property type="component" value="Unassembled WGS sequence"/>
</dbReference>
<evidence type="ECO:0000256" key="6">
    <source>
        <dbReference type="ARBA" id="ARBA00023242"/>
    </source>
</evidence>
<keyword evidence="5" id="KW-0508">mRNA splicing</keyword>
<name>A0ABR1FCB7_9ASCO</name>
<feature type="region of interest" description="Disordered" evidence="8">
    <location>
        <begin position="1"/>
        <end position="50"/>
    </location>
</feature>
<evidence type="ECO:0000256" key="5">
    <source>
        <dbReference type="ARBA" id="ARBA00023187"/>
    </source>
</evidence>
<dbReference type="EMBL" id="JBBJBU010000001">
    <property type="protein sequence ID" value="KAK7207480.1"/>
    <property type="molecule type" value="Genomic_DNA"/>
</dbReference>
<proteinExistence type="inferred from homology"/>
<dbReference type="PANTHER" id="PTHR13296">
    <property type="entry name" value="BCAS2 PROTEIN"/>
    <property type="match status" value="1"/>
</dbReference>
<dbReference type="GeneID" id="90036991"/>
<dbReference type="PANTHER" id="PTHR13296:SF0">
    <property type="entry name" value="PRE-MRNA-SPLICING FACTOR SPF27"/>
    <property type="match status" value="1"/>
</dbReference>
<evidence type="ECO:0000256" key="2">
    <source>
        <dbReference type="ARBA" id="ARBA00010788"/>
    </source>
</evidence>
<comment type="subcellular location">
    <subcellularLocation>
        <location evidence="1">Nucleus</location>
    </subcellularLocation>
</comment>
<feature type="compositionally biased region" description="Basic and acidic residues" evidence="8">
    <location>
        <begin position="7"/>
        <end position="29"/>
    </location>
</feature>
<reference evidence="9 10" key="1">
    <citation type="submission" date="2024-03" db="EMBL/GenBank/DDBJ databases">
        <title>Genome-scale model development and genomic sequencing of the oleaginous clade Lipomyces.</title>
        <authorList>
            <consortium name="Lawrence Berkeley National Laboratory"/>
            <person name="Czajka J.J."/>
            <person name="Han Y."/>
            <person name="Kim J."/>
            <person name="Mondo S.J."/>
            <person name="Hofstad B.A."/>
            <person name="Robles A."/>
            <person name="Haridas S."/>
            <person name="Riley R."/>
            <person name="LaButti K."/>
            <person name="Pangilinan J."/>
            <person name="Andreopoulos W."/>
            <person name="Lipzen A."/>
            <person name="Yan J."/>
            <person name="Wang M."/>
            <person name="Ng V."/>
            <person name="Grigoriev I.V."/>
            <person name="Spatafora J.W."/>
            <person name="Magnuson J.K."/>
            <person name="Baker S.E."/>
            <person name="Pomraning K.R."/>
        </authorList>
    </citation>
    <scope>NUCLEOTIDE SEQUENCE [LARGE SCALE GENOMIC DNA]</scope>
    <source>
        <strain evidence="9 10">Phaff 52-87</strain>
    </source>
</reference>
<evidence type="ECO:0000256" key="1">
    <source>
        <dbReference type="ARBA" id="ARBA00004123"/>
    </source>
</evidence>
<accession>A0ABR1FCB7</accession>
<organism evidence="9 10">
    <name type="scientific">Myxozyma melibiosi</name>
    <dbReference type="NCBI Taxonomy" id="54550"/>
    <lineage>
        <taxon>Eukaryota</taxon>
        <taxon>Fungi</taxon>
        <taxon>Dikarya</taxon>
        <taxon>Ascomycota</taxon>
        <taxon>Saccharomycotina</taxon>
        <taxon>Lipomycetes</taxon>
        <taxon>Lipomycetales</taxon>
        <taxon>Lipomycetaceae</taxon>
        <taxon>Myxozyma</taxon>
    </lineage>
</organism>
<keyword evidence="10" id="KW-1185">Reference proteome</keyword>
<gene>
    <name evidence="9" type="ORF">BZA70DRAFT_271423</name>
</gene>
<evidence type="ECO:0000256" key="8">
    <source>
        <dbReference type="SAM" id="MobiDB-lite"/>
    </source>
</evidence>
<comment type="caution">
    <text evidence="9">The sequence shown here is derived from an EMBL/GenBank/DDBJ whole genome shotgun (WGS) entry which is preliminary data.</text>
</comment>
<feature type="coiled-coil region" evidence="7">
    <location>
        <begin position="129"/>
        <end position="163"/>
    </location>
</feature>